<dbReference type="Proteomes" id="UP001239111">
    <property type="component" value="Chromosome 1"/>
</dbReference>
<evidence type="ECO:0000313" key="1">
    <source>
        <dbReference type="EMBL" id="KAJ8687384.1"/>
    </source>
</evidence>
<gene>
    <name evidence="1" type="ORF">QAD02_023178</name>
</gene>
<proteinExistence type="predicted"/>
<organism evidence="1 2">
    <name type="scientific">Eretmocerus hayati</name>
    <dbReference type="NCBI Taxonomy" id="131215"/>
    <lineage>
        <taxon>Eukaryota</taxon>
        <taxon>Metazoa</taxon>
        <taxon>Ecdysozoa</taxon>
        <taxon>Arthropoda</taxon>
        <taxon>Hexapoda</taxon>
        <taxon>Insecta</taxon>
        <taxon>Pterygota</taxon>
        <taxon>Neoptera</taxon>
        <taxon>Endopterygota</taxon>
        <taxon>Hymenoptera</taxon>
        <taxon>Apocrita</taxon>
        <taxon>Proctotrupomorpha</taxon>
        <taxon>Chalcidoidea</taxon>
        <taxon>Aphelinidae</taxon>
        <taxon>Aphelininae</taxon>
        <taxon>Eretmocerus</taxon>
    </lineage>
</organism>
<sequence length="169" mass="20034">MRDRGKLVRKRETGENPGATREKGRIREEQRKWETGENGREEEMGDRRKSREIKRYRRKIRGNFKNKRESRKDRRRWEIGKDPEKLEYWETGGIRGEAGRTWRFRRAMRDGRKSRKNGRKGETGVYLGGSGETGDKGRYRRQREIGENPGARDEFSDETWGNSGRAGEN</sequence>
<evidence type="ECO:0000313" key="2">
    <source>
        <dbReference type="Proteomes" id="UP001239111"/>
    </source>
</evidence>
<accession>A0ACC2PUX1</accession>
<reference evidence="1" key="1">
    <citation type="submission" date="2023-04" db="EMBL/GenBank/DDBJ databases">
        <title>A chromosome-level genome assembly of the parasitoid wasp Eretmocerus hayati.</title>
        <authorList>
            <person name="Zhong Y."/>
            <person name="Liu S."/>
            <person name="Liu Y."/>
        </authorList>
    </citation>
    <scope>NUCLEOTIDE SEQUENCE</scope>
    <source>
        <strain evidence="1">ZJU_SS_LIU_2023</strain>
    </source>
</reference>
<name>A0ACC2PUX1_9HYME</name>
<comment type="caution">
    <text evidence="1">The sequence shown here is derived from an EMBL/GenBank/DDBJ whole genome shotgun (WGS) entry which is preliminary data.</text>
</comment>
<keyword evidence="2" id="KW-1185">Reference proteome</keyword>
<protein>
    <submittedName>
        <fullName evidence="1">Uncharacterized protein</fullName>
    </submittedName>
</protein>
<dbReference type="EMBL" id="CM056741">
    <property type="protein sequence ID" value="KAJ8687384.1"/>
    <property type="molecule type" value="Genomic_DNA"/>
</dbReference>